<dbReference type="GO" id="GO:0004674">
    <property type="term" value="F:protein serine/threonine kinase activity"/>
    <property type="evidence" value="ECO:0007669"/>
    <property type="project" value="UniProtKB-KW"/>
</dbReference>
<evidence type="ECO:0000256" key="4">
    <source>
        <dbReference type="ARBA" id="ARBA00022840"/>
    </source>
</evidence>
<reference evidence="9 10" key="1">
    <citation type="submission" date="2022-04" db="EMBL/GenBank/DDBJ databases">
        <title>Genome diversity in the genus Frankia.</title>
        <authorList>
            <person name="Carlos-Shanley C."/>
            <person name="Hahn D."/>
        </authorList>
    </citation>
    <scope>NUCLEOTIDE SEQUENCE [LARGE SCALE GENOMIC DNA]</scope>
    <source>
        <strain evidence="9 10">Ag45/Mut15</strain>
    </source>
</reference>
<dbReference type="PANTHER" id="PTHR43289:SF34">
    <property type="entry name" value="SERINE_THREONINE-PROTEIN KINASE YBDM-RELATED"/>
    <property type="match status" value="1"/>
</dbReference>
<keyword evidence="2 5" id="KW-0547">Nucleotide-binding</keyword>
<evidence type="ECO:0000259" key="8">
    <source>
        <dbReference type="PROSITE" id="PS50011"/>
    </source>
</evidence>
<dbReference type="RefSeq" id="WP_248826717.1">
    <property type="nucleotide sequence ID" value="NZ_JALKFT010000039.1"/>
</dbReference>
<dbReference type="Gene3D" id="3.30.200.20">
    <property type="entry name" value="Phosphorylase Kinase, domain 1"/>
    <property type="match status" value="1"/>
</dbReference>
<keyword evidence="7" id="KW-0472">Membrane</keyword>
<keyword evidence="3 9" id="KW-0418">Kinase</keyword>
<dbReference type="PANTHER" id="PTHR43289">
    <property type="entry name" value="MITOGEN-ACTIVATED PROTEIN KINASE KINASE KINASE 20-RELATED"/>
    <property type="match status" value="1"/>
</dbReference>
<feature type="transmembrane region" description="Helical" evidence="7">
    <location>
        <begin position="389"/>
        <end position="411"/>
    </location>
</feature>
<dbReference type="PROSITE" id="PS50011">
    <property type="entry name" value="PROTEIN_KINASE_DOM"/>
    <property type="match status" value="1"/>
</dbReference>
<dbReference type="InterPro" id="IPR011009">
    <property type="entry name" value="Kinase-like_dom_sf"/>
</dbReference>
<accession>A0ABT0K4A7</accession>
<dbReference type="CDD" id="cd14014">
    <property type="entry name" value="STKc_PknB_like"/>
    <property type="match status" value="1"/>
</dbReference>
<evidence type="ECO:0000256" key="2">
    <source>
        <dbReference type="ARBA" id="ARBA00022741"/>
    </source>
</evidence>
<keyword evidence="7" id="KW-0812">Transmembrane</keyword>
<dbReference type="EMBL" id="JALKFT010000039">
    <property type="protein sequence ID" value="MCK9878629.1"/>
    <property type="molecule type" value="Genomic_DNA"/>
</dbReference>
<dbReference type="PROSITE" id="PS00107">
    <property type="entry name" value="PROTEIN_KINASE_ATP"/>
    <property type="match status" value="1"/>
</dbReference>
<evidence type="ECO:0000256" key="1">
    <source>
        <dbReference type="ARBA" id="ARBA00022679"/>
    </source>
</evidence>
<dbReference type="Gene3D" id="1.10.510.10">
    <property type="entry name" value="Transferase(Phosphotransferase) domain 1"/>
    <property type="match status" value="1"/>
</dbReference>
<protein>
    <submittedName>
        <fullName evidence="9">Serine/threonine protein kinase</fullName>
    </submittedName>
</protein>
<sequence length="593" mass="59925">MSTDPAPVAVAALRLSDPVQVGPHRLLGRLGGGGMGVVYLGDGPLGQVAVKIIRSELADNPNFRVRFQRELQACFRVRGSHTATLLDFDITADPPWIATEFLAAPTLEQQVARHGVLAAADQRRLAAGLADALVSIHGPGLIHRDLKPSNVMWTTHGPIVIDFGVAAVRDAGQLTVTGTLIGTPGWLSPEQLVTGGIDAAADVFAWGGLICYAATGSPPYGQGPAEAIAYRIVHEEPRVDYSRIDEALHELVRQALSREPTDRPTAAELRLALIDHLGPARPITTGGTGAAAGAGGLHASGGAGGAGPARTVPETVVTPAPSASPPPFAAAMGPVGTGASGGTPPWNLSGTATRGPGGPADGSTMNTGSGSGNGGGGGRAARSRRRGRVFALGAGAVVLVAAAVVTVVVLMGGSDGSDGSDGSGESSTFTYSATGPWRLMISDHQSGDDVGCTVTASDTAANPPGLSLPTNAVYGEESYQMHLVGDFALDVAPADPGCVLQAIDGAGDAPLPFTVQHNGDSTAFQAPGAVEIQVRDFNGSDTCDLVLRDVASGEDIDVVTASPDAPTVRLDPGGHAQVYLAAAGCVTRIAAVS</sequence>
<evidence type="ECO:0000256" key="5">
    <source>
        <dbReference type="PROSITE-ProRule" id="PRU10141"/>
    </source>
</evidence>
<dbReference type="Pfam" id="PF00069">
    <property type="entry name" value="Pkinase"/>
    <property type="match status" value="1"/>
</dbReference>
<dbReference type="SMART" id="SM00220">
    <property type="entry name" value="S_TKc"/>
    <property type="match status" value="1"/>
</dbReference>
<dbReference type="Proteomes" id="UP001201873">
    <property type="component" value="Unassembled WGS sequence"/>
</dbReference>
<keyword evidence="4 5" id="KW-0067">ATP-binding</keyword>
<name>A0ABT0K4A7_9ACTN</name>
<keyword evidence="10" id="KW-1185">Reference proteome</keyword>
<feature type="region of interest" description="Disordered" evidence="6">
    <location>
        <begin position="337"/>
        <end position="381"/>
    </location>
</feature>
<feature type="binding site" evidence="5">
    <location>
        <position position="51"/>
    </location>
    <ligand>
        <name>ATP</name>
        <dbReference type="ChEBI" id="CHEBI:30616"/>
    </ligand>
</feature>
<dbReference type="InterPro" id="IPR000719">
    <property type="entry name" value="Prot_kinase_dom"/>
</dbReference>
<evidence type="ECO:0000256" key="6">
    <source>
        <dbReference type="SAM" id="MobiDB-lite"/>
    </source>
</evidence>
<organism evidence="9 10">
    <name type="scientific">Frankia umida</name>
    <dbReference type="NCBI Taxonomy" id="573489"/>
    <lineage>
        <taxon>Bacteria</taxon>
        <taxon>Bacillati</taxon>
        <taxon>Actinomycetota</taxon>
        <taxon>Actinomycetes</taxon>
        <taxon>Frankiales</taxon>
        <taxon>Frankiaceae</taxon>
        <taxon>Frankia</taxon>
    </lineage>
</organism>
<dbReference type="SUPFAM" id="SSF56112">
    <property type="entry name" value="Protein kinase-like (PK-like)"/>
    <property type="match status" value="1"/>
</dbReference>
<dbReference type="InterPro" id="IPR017441">
    <property type="entry name" value="Protein_kinase_ATP_BS"/>
</dbReference>
<evidence type="ECO:0000256" key="3">
    <source>
        <dbReference type="ARBA" id="ARBA00022777"/>
    </source>
</evidence>
<evidence type="ECO:0000313" key="10">
    <source>
        <dbReference type="Proteomes" id="UP001201873"/>
    </source>
</evidence>
<proteinExistence type="predicted"/>
<evidence type="ECO:0000313" key="9">
    <source>
        <dbReference type="EMBL" id="MCK9878629.1"/>
    </source>
</evidence>
<gene>
    <name evidence="9" type="ORF">MXD59_23170</name>
</gene>
<feature type="compositionally biased region" description="Gly residues" evidence="6">
    <location>
        <begin position="369"/>
        <end position="379"/>
    </location>
</feature>
<evidence type="ECO:0000256" key="7">
    <source>
        <dbReference type="SAM" id="Phobius"/>
    </source>
</evidence>
<keyword evidence="1" id="KW-0808">Transferase</keyword>
<feature type="domain" description="Protein kinase" evidence="8">
    <location>
        <begin position="24"/>
        <end position="274"/>
    </location>
</feature>
<keyword evidence="7" id="KW-1133">Transmembrane helix</keyword>
<comment type="caution">
    <text evidence="9">The sequence shown here is derived from an EMBL/GenBank/DDBJ whole genome shotgun (WGS) entry which is preliminary data.</text>
</comment>
<keyword evidence="9" id="KW-0723">Serine/threonine-protein kinase</keyword>